<dbReference type="RefSeq" id="WP_071060616.1">
    <property type="nucleotide sequence ID" value="NZ_MKIE01000001.1"/>
</dbReference>
<proteinExistence type="predicted"/>
<keyword evidence="1" id="KW-0812">Transmembrane</keyword>
<name>A0A1S1V9J2_9FIRM</name>
<comment type="caution">
    <text evidence="2">The sequence shown here is derived from an EMBL/GenBank/DDBJ whole genome shotgun (WGS) entry which is preliminary data.</text>
</comment>
<evidence type="ECO:0000313" key="2">
    <source>
        <dbReference type="EMBL" id="OHW63258.1"/>
    </source>
</evidence>
<evidence type="ECO:0000256" key="1">
    <source>
        <dbReference type="SAM" id="Phobius"/>
    </source>
</evidence>
<feature type="transmembrane region" description="Helical" evidence="1">
    <location>
        <begin position="168"/>
        <end position="188"/>
    </location>
</feature>
<keyword evidence="1" id="KW-0472">Membrane</keyword>
<accession>A0A1S1V9J2</accession>
<gene>
    <name evidence="2" type="ORF">EUAN_01220</name>
</gene>
<feature type="transmembrane region" description="Helical" evidence="1">
    <location>
        <begin position="64"/>
        <end position="90"/>
    </location>
</feature>
<protein>
    <submittedName>
        <fullName evidence="2">Yip1 domain protein</fullName>
    </submittedName>
</protein>
<sequence length="190" mass="20274">MQSRVEALKKSGFKSIFMIMVNPGGFLKNHLKQFHWAVGLTISALAFMLFFLQTGLDMNRAGKLSTGGLLIFMALGLLYGTGGIALLSLLANAISKSYGGDKDYAWTVKAFGLGYTPTLVYVILGIAFNLLAGWNTSIAFGVTGVLWALNPMIHSIKELTSGNLTVSLMLTTALGSITLLGWGLLSLFGS</sequence>
<dbReference type="AlphaFoldDB" id="A0A1S1V9J2"/>
<dbReference type="STRING" id="39480.EUAN_01220"/>
<reference evidence="2 3" key="1">
    <citation type="submission" date="2016-09" db="EMBL/GenBank/DDBJ databases">
        <title>Genome sequence of Eubacterium angustum.</title>
        <authorList>
            <person name="Poehlein A."/>
            <person name="Daniel R."/>
        </authorList>
    </citation>
    <scope>NUCLEOTIDE SEQUENCE [LARGE SCALE GENOMIC DNA]</scope>
    <source>
        <strain evidence="2 3">DSM 1989</strain>
    </source>
</reference>
<dbReference type="Proteomes" id="UP000180254">
    <property type="component" value="Unassembled WGS sequence"/>
</dbReference>
<dbReference type="EMBL" id="MKIE01000001">
    <property type="protein sequence ID" value="OHW63258.1"/>
    <property type="molecule type" value="Genomic_DNA"/>
</dbReference>
<feature type="transmembrane region" description="Helical" evidence="1">
    <location>
        <begin position="138"/>
        <end position="156"/>
    </location>
</feature>
<keyword evidence="1" id="KW-1133">Transmembrane helix</keyword>
<feature type="transmembrane region" description="Helical" evidence="1">
    <location>
        <begin position="110"/>
        <end position="131"/>
    </location>
</feature>
<evidence type="ECO:0000313" key="3">
    <source>
        <dbReference type="Proteomes" id="UP000180254"/>
    </source>
</evidence>
<feature type="transmembrane region" description="Helical" evidence="1">
    <location>
        <begin position="34"/>
        <end position="52"/>
    </location>
</feature>
<keyword evidence="3" id="KW-1185">Reference proteome</keyword>
<organism evidence="2 3">
    <name type="scientific">Andreesenia angusta</name>
    <dbReference type="NCBI Taxonomy" id="39480"/>
    <lineage>
        <taxon>Bacteria</taxon>
        <taxon>Bacillati</taxon>
        <taxon>Bacillota</taxon>
        <taxon>Tissierellia</taxon>
        <taxon>Tissierellales</taxon>
        <taxon>Gottschalkiaceae</taxon>
        <taxon>Andreesenia</taxon>
    </lineage>
</organism>
<dbReference type="OrthoDB" id="1955117at2"/>